<dbReference type="Gene3D" id="1.10.10.10">
    <property type="entry name" value="Winged helix-like DNA-binding domain superfamily/Winged helix DNA-binding domain"/>
    <property type="match status" value="1"/>
</dbReference>
<dbReference type="InterPro" id="IPR014036">
    <property type="entry name" value="DeoR-like_C"/>
</dbReference>
<keyword evidence="3" id="KW-0804">Transcription</keyword>
<dbReference type="InterPro" id="IPR018356">
    <property type="entry name" value="Tscrpt_reg_HTH_DeoR_CS"/>
</dbReference>
<feature type="domain" description="HTH deoR-type" evidence="4">
    <location>
        <begin position="3"/>
        <end position="58"/>
    </location>
</feature>
<dbReference type="InterPro" id="IPR036388">
    <property type="entry name" value="WH-like_DNA-bd_sf"/>
</dbReference>
<dbReference type="Pfam" id="PF00455">
    <property type="entry name" value="DeoRC"/>
    <property type="match status" value="1"/>
</dbReference>
<evidence type="ECO:0000256" key="1">
    <source>
        <dbReference type="ARBA" id="ARBA00023015"/>
    </source>
</evidence>
<dbReference type="GO" id="GO:0003677">
    <property type="term" value="F:DNA binding"/>
    <property type="evidence" value="ECO:0007669"/>
    <property type="project" value="UniProtKB-KW"/>
</dbReference>
<protein>
    <submittedName>
        <fullName evidence="5">DeoR/GlpR transcriptional regulator</fullName>
    </submittedName>
</protein>
<accession>A0A940X095</accession>
<dbReference type="PROSITE" id="PS00894">
    <property type="entry name" value="HTH_DEOR_1"/>
    <property type="match status" value="1"/>
</dbReference>
<evidence type="ECO:0000256" key="2">
    <source>
        <dbReference type="ARBA" id="ARBA00023125"/>
    </source>
</evidence>
<reference evidence="5" key="1">
    <citation type="submission" date="2021-03" db="EMBL/GenBank/DDBJ databases">
        <title>Bacillus suaedae sp. nov., isolated from Suaeda aralocaspica.</title>
        <authorList>
            <person name="Lei R.F.R."/>
        </authorList>
    </citation>
    <scope>NUCLEOTIDE SEQUENCE</scope>
    <source>
        <strain evidence="5">YZJH907-2</strain>
    </source>
</reference>
<dbReference type="PRINTS" id="PR00037">
    <property type="entry name" value="HTHLACR"/>
</dbReference>
<proteinExistence type="predicted"/>
<dbReference type="PROSITE" id="PS51000">
    <property type="entry name" value="HTH_DEOR_2"/>
    <property type="match status" value="1"/>
</dbReference>
<dbReference type="InterPro" id="IPR037171">
    <property type="entry name" value="NagB/RpiA_transferase-like"/>
</dbReference>
<keyword evidence="2" id="KW-0238">DNA-binding</keyword>
<dbReference type="EMBL" id="JAGKSQ010000006">
    <property type="protein sequence ID" value="MBP3952416.1"/>
    <property type="molecule type" value="Genomic_DNA"/>
</dbReference>
<dbReference type="PANTHER" id="PTHR30363">
    <property type="entry name" value="HTH-TYPE TRANSCRIPTIONAL REGULATOR SRLR-RELATED"/>
    <property type="match status" value="1"/>
</dbReference>
<dbReference type="SUPFAM" id="SSF46785">
    <property type="entry name" value="Winged helix' DNA-binding domain"/>
    <property type="match status" value="1"/>
</dbReference>
<dbReference type="AlphaFoldDB" id="A0A940X095"/>
<dbReference type="SMART" id="SM00420">
    <property type="entry name" value="HTH_DEOR"/>
    <property type="match status" value="1"/>
</dbReference>
<evidence type="ECO:0000313" key="5">
    <source>
        <dbReference type="EMBL" id="MBP3952416.1"/>
    </source>
</evidence>
<dbReference type="Pfam" id="PF08220">
    <property type="entry name" value="HTH_DeoR"/>
    <property type="match status" value="1"/>
</dbReference>
<sequence length="251" mass="27885">MLDLERQQKILALLIARNTIKMQDIIDETGASESTIRRDLQKLERAGKLKRLHGGATILQKKLDEPTIAEKTTKNSHEKHQIAKKAAEFVEDGDCIFLDAGTSTIEIIPYLKGKDVVVVTNGLMNIPLLMELEVETHVIGGYVKSGTGAFIGRSAIKTLETFRFDKAFLGVNGISINGDCTTPDPQEAFIKEYTIERSKQSFLLADHSKFGEVSFSTFAKVEDVTVITSSLIEKEYSQELIKHTNLEVVTL</sequence>
<comment type="caution">
    <text evidence="5">The sequence shown here is derived from an EMBL/GenBank/DDBJ whole genome shotgun (WGS) entry which is preliminary data.</text>
</comment>
<gene>
    <name evidence="5" type="ORF">J7W16_14930</name>
</gene>
<evidence type="ECO:0000313" key="6">
    <source>
        <dbReference type="Proteomes" id="UP000678228"/>
    </source>
</evidence>
<dbReference type="SUPFAM" id="SSF100950">
    <property type="entry name" value="NagB/RpiA/CoA transferase-like"/>
    <property type="match status" value="1"/>
</dbReference>
<name>A0A940X095_9BACI</name>
<dbReference type="SMART" id="SM01134">
    <property type="entry name" value="DeoRC"/>
    <property type="match status" value="1"/>
</dbReference>
<dbReference type="PANTHER" id="PTHR30363:SF56">
    <property type="entry name" value="TRANSCRIPTIONAL REGULATOR, DEOR FAMILY"/>
    <property type="match status" value="1"/>
</dbReference>
<dbReference type="Gene3D" id="3.40.50.1360">
    <property type="match status" value="1"/>
</dbReference>
<evidence type="ECO:0000256" key="3">
    <source>
        <dbReference type="ARBA" id="ARBA00023163"/>
    </source>
</evidence>
<dbReference type="GO" id="GO:0003700">
    <property type="term" value="F:DNA-binding transcription factor activity"/>
    <property type="evidence" value="ECO:0007669"/>
    <property type="project" value="InterPro"/>
</dbReference>
<keyword evidence="1" id="KW-0805">Transcription regulation</keyword>
<dbReference type="Proteomes" id="UP000678228">
    <property type="component" value="Unassembled WGS sequence"/>
</dbReference>
<dbReference type="RefSeq" id="WP_210598124.1">
    <property type="nucleotide sequence ID" value="NZ_JAGKSQ010000006.1"/>
</dbReference>
<dbReference type="InterPro" id="IPR001034">
    <property type="entry name" value="DeoR_HTH"/>
</dbReference>
<dbReference type="InterPro" id="IPR036390">
    <property type="entry name" value="WH_DNA-bd_sf"/>
</dbReference>
<evidence type="ECO:0000259" key="4">
    <source>
        <dbReference type="PROSITE" id="PS51000"/>
    </source>
</evidence>
<dbReference type="InterPro" id="IPR050313">
    <property type="entry name" value="Carb_Metab_HTH_regulators"/>
</dbReference>
<organism evidence="5 6">
    <name type="scientific">Halalkalibacter suaedae</name>
    <dbReference type="NCBI Taxonomy" id="2822140"/>
    <lineage>
        <taxon>Bacteria</taxon>
        <taxon>Bacillati</taxon>
        <taxon>Bacillota</taxon>
        <taxon>Bacilli</taxon>
        <taxon>Bacillales</taxon>
        <taxon>Bacillaceae</taxon>
        <taxon>Halalkalibacter</taxon>
    </lineage>
</organism>
<keyword evidence="6" id="KW-1185">Reference proteome</keyword>